<dbReference type="GeneID" id="93228187"/>
<dbReference type="Proteomes" id="UP000245778">
    <property type="component" value="Unassembled WGS sequence"/>
</dbReference>
<proteinExistence type="predicted"/>
<dbReference type="RefSeq" id="WP_058116996.1">
    <property type="nucleotide sequence ID" value="NZ_CAMREZ010000011.1"/>
</dbReference>
<evidence type="ECO:0000313" key="1">
    <source>
        <dbReference type="EMBL" id="ALP92907.1"/>
    </source>
</evidence>
<dbReference type="AlphaFoldDB" id="A0A0S2W0M7"/>
<organism evidence="1 3">
    <name type="scientific">Intestinimonas butyriciproducens</name>
    <dbReference type="NCBI Taxonomy" id="1297617"/>
    <lineage>
        <taxon>Bacteria</taxon>
        <taxon>Bacillati</taxon>
        <taxon>Bacillota</taxon>
        <taxon>Clostridia</taxon>
        <taxon>Eubacteriales</taxon>
        <taxon>Intestinimonas</taxon>
    </lineage>
</organism>
<gene>
    <name evidence="2" type="ORF">C7373_10170</name>
    <name evidence="1" type="ORF">IB211_00512</name>
</gene>
<protein>
    <submittedName>
        <fullName evidence="1">Uncharacterized protein</fullName>
    </submittedName>
</protein>
<evidence type="ECO:0000313" key="4">
    <source>
        <dbReference type="Proteomes" id="UP000245778"/>
    </source>
</evidence>
<evidence type="ECO:0000313" key="3">
    <source>
        <dbReference type="Proteomes" id="UP000064844"/>
    </source>
</evidence>
<dbReference type="EMBL" id="CP011307">
    <property type="protein sequence ID" value="ALP92907.1"/>
    <property type="molecule type" value="Genomic_DNA"/>
</dbReference>
<reference evidence="3" key="2">
    <citation type="submission" date="2015-04" db="EMBL/GenBank/DDBJ databases">
        <title>A butyrogenic pathway from the amino acid lysine in a human gut commensal.</title>
        <authorList>
            <person name="de Vos W.M."/>
            <person name="Bui N.T.P."/>
            <person name="Plugge C.M."/>
            <person name="Ritari J."/>
        </authorList>
    </citation>
    <scope>NUCLEOTIDE SEQUENCE [LARGE SCALE GENOMIC DNA]</scope>
    <source>
        <strain evidence="3">AF211</strain>
    </source>
</reference>
<sequence>MSTRYQLWDKASQVITPIGEVLTAGQWMERYPAAAAIPYVLAAGEVNGAFCTPLAQMKQICAQQGCDFSACGTDQEALDAIEAFEDAQNAPGEAVSNEELTATSLASIAASLEYQNMLTLDDAEVV</sequence>
<dbReference type="Proteomes" id="UP000064844">
    <property type="component" value="Chromosome"/>
</dbReference>
<evidence type="ECO:0000313" key="2">
    <source>
        <dbReference type="EMBL" id="PVY59557.1"/>
    </source>
</evidence>
<dbReference type="KEGG" id="ibu:IB211_00512"/>
<reference evidence="1 3" key="1">
    <citation type="journal article" date="2015" name="Nat. Commun.">
        <title>Production of butyrate from lysine and the Amadori product fructoselysine by a human gut commensal.</title>
        <authorList>
            <person name="Bui T.P."/>
            <person name="Ritari J."/>
            <person name="Boeren S."/>
            <person name="de Waard P."/>
            <person name="Plugge C.M."/>
            <person name="de Vos W.M."/>
        </authorList>
    </citation>
    <scope>NUCLEOTIDE SEQUENCE [LARGE SCALE GENOMIC DNA]</scope>
    <source>
        <strain evidence="1 3">AF211</strain>
    </source>
</reference>
<accession>A0A0S2W0M7</accession>
<dbReference type="OrthoDB" id="2085890at2"/>
<reference evidence="2 4" key="3">
    <citation type="submission" date="2018-04" db="EMBL/GenBank/DDBJ databases">
        <title>Genomic Encyclopedia of Type Strains, Phase IV (KMG-IV): sequencing the most valuable type-strain genomes for metagenomic binning, comparative biology and taxonomic classification.</title>
        <authorList>
            <person name="Goeker M."/>
        </authorList>
    </citation>
    <scope>NUCLEOTIDE SEQUENCE [LARGE SCALE GENOMIC DNA]</scope>
    <source>
        <strain evidence="2 4">DSM 26588</strain>
    </source>
</reference>
<name>A0A0S2W0M7_9FIRM</name>
<dbReference type="STRING" id="1297617.IB211_00512"/>
<dbReference type="EMBL" id="QEKK01000001">
    <property type="protein sequence ID" value="PVY59557.1"/>
    <property type="molecule type" value="Genomic_DNA"/>
</dbReference>
<keyword evidence="3" id="KW-1185">Reference proteome</keyword>